<sequence>MAASEATCEICSSLLPKKQRRTIGAALQLLSRLGVCVGSDAIQKKRKAILNSQQKLIESTLLKKVQQEKDMYLIKRTKAVIAVLNTPDITDSKDYHPLQQSSDQSAKMYFEMKFTTDTRTSYSTSNCKLLTDVKESLSTMQSGTCFQTSDLVLPEKKFQTKLGSLVFPEVSVNVFSSLSPISDTVQSSSERSKHIGSLYVQKNRDKVEKELPSFEIIGDNIDLMKHPSHMTKEKQRQSIHWFLNLAVQRRVISSLPNDKPLAEISSVPNHIFLPSSNDCKNLDASFRFHIVKVLVKHIKCLKPFQKSVPNFIDHRYVKELSQKSQFCI</sequence>
<reference evidence="1" key="1">
    <citation type="submission" date="2022-08" db="UniProtKB">
        <authorList>
            <consortium name="EnsemblMetazoa"/>
        </authorList>
    </citation>
    <scope>IDENTIFICATION</scope>
    <source>
        <strain evidence="1">05x7-T-G4-1.051#20</strain>
    </source>
</reference>
<evidence type="ECO:0000313" key="2">
    <source>
        <dbReference type="Proteomes" id="UP000005408"/>
    </source>
</evidence>
<organism evidence="1 2">
    <name type="scientific">Magallana gigas</name>
    <name type="common">Pacific oyster</name>
    <name type="synonym">Crassostrea gigas</name>
    <dbReference type="NCBI Taxonomy" id="29159"/>
    <lineage>
        <taxon>Eukaryota</taxon>
        <taxon>Metazoa</taxon>
        <taxon>Spiralia</taxon>
        <taxon>Lophotrochozoa</taxon>
        <taxon>Mollusca</taxon>
        <taxon>Bivalvia</taxon>
        <taxon>Autobranchia</taxon>
        <taxon>Pteriomorphia</taxon>
        <taxon>Ostreida</taxon>
        <taxon>Ostreoidea</taxon>
        <taxon>Ostreidae</taxon>
        <taxon>Magallana</taxon>
    </lineage>
</organism>
<dbReference type="EnsemblMetazoa" id="G23873.1">
    <property type="protein sequence ID" value="G23873.1:cds"/>
    <property type="gene ID" value="G23873"/>
</dbReference>
<accession>A0A8W8KH59</accession>
<dbReference type="Proteomes" id="UP000005408">
    <property type="component" value="Unassembled WGS sequence"/>
</dbReference>
<dbReference type="AlphaFoldDB" id="A0A8W8KH59"/>
<name>A0A8W8KH59_MAGGI</name>
<proteinExistence type="predicted"/>
<keyword evidence="2" id="KW-1185">Reference proteome</keyword>
<evidence type="ECO:0000313" key="1">
    <source>
        <dbReference type="EnsemblMetazoa" id="G23873.1:cds"/>
    </source>
</evidence>
<protein>
    <submittedName>
        <fullName evidence="1">Uncharacterized protein</fullName>
    </submittedName>
</protein>